<comment type="caution">
    <text evidence="2">The sequence shown here is derived from an EMBL/GenBank/DDBJ whole genome shotgun (WGS) entry which is preliminary data.</text>
</comment>
<dbReference type="RefSeq" id="WP_213512640.1">
    <property type="nucleotide sequence ID" value="NZ_BOSE01000001.1"/>
</dbReference>
<dbReference type="SUPFAM" id="SSF55729">
    <property type="entry name" value="Acyl-CoA N-acyltransferases (Nat)"/>
    <property type="match status" value="1"/>
</dbReference>
<feature type="domain" description="N-acetyltransferase" evidence="1">
    <location>
        <begin position="3"/>
        <end position="166"/>
    </location>
</feature>
<evidence type="ECO:0000259" key="1">
    <source>
        <dbReference type="PROSITE" id="PS51186"/>
    </source>
</evidence>
<dbReference type="CDD" id="cd04301">
    <property type="entry name" value="NAT_SF"/>
    <property type="match status" value="1"/>
</dbReference>
<proteinExistence type="predicted"/>
<dbReference type="Gene3D" id="3.40.630.30">
    <property type="match status" value="1"/>
</dbReference>
<dbReference type="EMBL" id="BOSE01000001">
    <property type="protein sequence ID" value="GIP14442.1"/>
    <property type="molecule type" value="Genomic_DNA"/>
</dbReference>
<dbReference type="PROSITE" id="PS51186">
    <property type="entry name" value="GNAT"/>
    <property type="match status" value="1"/>
</dbReference>
<accession>A0A919YJF9</accession>
<dbReference type="InterPro" id="IPR000182">
    <property type="entry name" value="GNAT_dom"/>
</dbReference>
<sequence length="171" mass="19626">MSIRLEPATSTEQLQQLAKLAAQIWNEYFIAIISQQQIDYMLDRFQSFTALKQQIEQQSYQYYFIVHDQETVGYTGVKQEAGKLFISKLYLLKQQRGKGYGGAALEELKTMAEQLGLISMWLTVNRHNSPAIEMYKHKGFVIVREQAADIGNGFVMDDYVMELALKAALKE</sequence>
<evidence type="ECO:0000313" key="2">
    <source>
        <dbReference type="EMBL" id="GIP14442.1"/>
    </source>
</evidence>
<keyword evidence="3" id="KW-1185">Reference proteome</keyword>
<organism evidence="2 3">
    <name type="scientific">Paenibacillus montaniterrae</name>
    <dbReference type="NCBI Taxonomy" id="429341"/>
    <lineage>
        <taxon>Bacteria</taxon>
        <taxon>Bacillati</taxon>
        <taxon>Bacillota</taxon>
        <taxon>Bacilli</taxon>
        <taxon>Bacillales</taxon>
        <taxon>Paenibacillaceae</taxon>
        <taxon>Paenibacillus</taxon>
    </lineage>
</organism>
<dbReference type="InterPro" id="IPR016181">
    <property type="entry name" value="Acyl_CoA_acyltransferase"/>
</dbReference>
<gene>
    <name evidence="2" type="ORF">J40TS1_00840</name>
</gene>
<name>A0A919YJF9_9BACL</name>
<dbReference type="GO" id="GO:0016747">
    <property type="term" value="F:acyltransferase activity, transferring groups other than amino-acyl groups"/>
    <property type="evidence" value="ECO:0007669"/>
    <property type="project" value="InterPro"/>
</dbReference>
<protein>
    <recommendedName>
        <fullName evidence="1">N-acetyltransferase domain-containing protein</fullName>
    </recommendedName>
</protein>
<dbReference type="Proteomes" id="UP000683139">
    <property type="component" value="Unassembled WGS sequence"/>
</dbReference>
<dbReference type="AlphaFoldDB" id="A0A919YJF9"/>
<dbReference type="Pfam" id="PF00583">
    <property type="entry name" value="Acetyltransf_1"/>
    <property type="match status" value="1"/>
</dbReference>
<reference evidence="2" key="1">
    <citation type="submission" date="2021-03" db="EMBL/GenBank/DDBJ databases">
        <title>Antimicrobial resistance genes in bacteria isolated from Japanese honey, and their potential for conferring macrolide and lincosamide resistance in the American foulbrood pathogen Paenibacillus larvae.</title>
        <authorList>
            <person name="Okamoto M."/>
            <person name="Kumagai M."/>
            <person name="Kanamori H."/>
            <person name="Takamatsu D."/>
        </authorList>
    </citation>
    <scope>NUCLEOTIDE SEQUENCE</scope>
    <source>
        <strain evidence="2">J40TS1</strain>
    </source>
</reference>
<evidence type="ECO:0000313" key="3">
    <source>
        <dbReference type="Proteomes" id="UP000683139"/>
    </source>
</evidence>